<evidence type="ECO:0000313" key="1">
    <source>
        <dbReference type="EMBL" id="MPQ35043.1"/>
    </source>
</evidence>
<dbReference type="EMBL" id="WHJL01000020">
    <property type="protein sequence ID" value="MPQ35043.1"/>
    <property type="molecule type" value="Genomic_DNA"/>
</dbReference>
<name>A0A0R2E6J2_LIMFE</name>
<comment type="caution">
    <text evidence="1">The sequence shown here is derived from an EMBL/GenBank/DDBJ whole genome shotgun (WGS) entry which is preliminary data.</text>
</comment>
<dbReference type="RefSeq" id="WP_035436280.1">
    <property type="nucleotide sequence ID" value="NZ_AP024320.1"/>
</dbReference>
<evidence type="ECO:0000313" key="2">
    <source>
        <dbReference type="Proteomes" id="UP000466799"/>
    </source>
</evidence>
<gene>
    <name evidence="1" type="ORF">GC247_03840</name>
</gene>
<reference evidence="1 2" key="1">
    <citation type="submission" date="2019-10" db="EMBL/GenBank/DDBJ databases">
        <title>Genome Sequencing and assembly of Lactobacillus fermentum I2, a lactic acid bacteria.</title>
        <authorList>
            <person name="Lopes L.S."/>
            <person name="Persinoti G.F."/>
            <person name="Riano-Pachon D.M."/>
            <person name="Labate C.A."/>
        </authorList>
    </citation>
    <scope>NUCLEOTIDE SEQUENCE [LARGE SCALE GENOMIC DNA]</scope>
    <source>
        <strain evidence="1 2">I2</strain>
    </source>
</reference>
<organism evidence="1 2">
    <name type="scientific">Limosilactobacillus fermentum</name>
    <name type="common">Lactobacillus fermentum</name>
    <dbReference type="NCBI Taxonomy" id="1613"/>
    <lineage>
        <taxon>Bacteria</taxon>
        <taxon>Bacillati</taxon>
        <taxon>Bacillota</taxon>
        <taxon>Bacilli</taxon>
        <taxon>Lactobacillales</taxon>
        <taxon>Lactobacillaceae</taxon>
        <taxon>Limosilactobacillus</taxon>
    </lineage>
</organism>
<accession>A0A0R2E6J2</accession>
<proteinExistence type="predicted"/>
<dbReference type="AlphaFoldDB" id="A0A0R2E6J2"/>
<protein>
    <submittedName>
        <fullName evidence="1">Uncharacterized protein</fullName>
    </submittedName>
</protein>
<dbReference type="Proteomes" id="UP000466799">
    <property type="component" value="Unassembled WGS sequence"/>
</dbReference>
<sequence>MSASYTDQEVIALIGRVLNHYHLSGEHFLFNRTATGLEVLTTPNDESWLLVSLLGWLQADFDLTFLDGAGHPVDFCDHRALMFTIRSVDEDAINSLLPKDDQWKN</sequence>